<keyword evidence="2" id="KW-0804">Transcription</keyword>
<evidence type="ECO:0000313" key="4">
    <source>
        <dbReference type="EMBL" id="AQZ54051.1"/>
    </source>
</evidence>
<dbReference type="SMART" id="SM00420">
    <property type="entry name" value="HTH_DEOR"/>
    <property type="match status" value="1"/>
</dbReference>
<dbReference type="RefSeq" id="WP_018064068.1">
    <property type="nucleotide sequence ID" value="NZ_AQWH01000005.1"/>
</dbReference>
<dbReference type="PRINTS" id="PR00037">
    <property type="entry name" value="HTHLACR"/>
</dbReference>
<dbReference type="InterPro" id="IPR014036">
    <property type="entry name" value="DeoR-like_C"/>
</dbReference>
<dbReference type="SUPFAM" id="SSF46785">
    <property type="entry name" value="Winged helix' DNA-binding domain"/>
    <property type="match status" value="1"/>
</dbReference>
<keyword evidence="5" id="KW-1185">Reference proteome</keyword>
<dbReference type="SMART" id="SM01134">
    <property type="entry name" value="DeoRC"/>
    <property type="match status" value="1"/>
</dbReference>
<dbReference type="Pfam" id="PF00455">
    <property type="entry name" value="DeoRC"/>
    <property type="match status" value="1"/>
</dbReference>
<sequence>MDDDNNTEELLPAERRQQLVDWFKSNQAGTSQDLARMFGISVSTIRRDLDLLASEGLVKRTHGGAVSIRSRATYEPSTDLARRTALEEKQGIVREALRFIEPDQALLIDTGAVICHLLAEEIASLDIPLTIITNDLHVAQVLTYKPNIKLIVPGGACRFGSFSLLGEPGLSFLADIRCDLFFMSAAAIDEQCVSETLLELVQLKRAMIAAANRVILMADSSRFMERALHKTAAIDAIDTIITDEGLAREQIDKFPSPGPQFITALMS</sequence>
<dbReference type="PANTHER" id="PTHR30363:SF44">
    <property type="entry name" value="AGA OPERON TRANSCRIPTIONAL REPRESSOR-RELATED"/>
    <property type="match status" value="1"/>
</dbReference>
<name>A0A1U9Z8M5_9HYPH</name>
<accession>A0A1U9Z8M5</accession>
<geneLocation type="plasmid" evidence="5">
    <name>pmm593</name>
</geneLocation>
<dbReference type="InterPro" id="IPR001034">
    <property type="entry name" value="DeoR_HTH"/>
</dbReference>
<keyword evidence="1" id="KW-0805">Transcription regulation</keyword>
<evidence type="ECO:0000256" key="1">
    <source>
        <dbReference type="ARBA" id="ARBA00023015"/>
    </source>
</evidence>
<evidence type="ECO:0000256" key="2">
    <source>
        <dbReference type="ARBA" id="ARBA00023163"/>
    </source>
</evidence>
<dbReference type="InterPro" id="IPR036388">
    <property type="entry name" value="WH-like_DNA-bd_sf"/>
</dbReference>
<keyword evidence="4" id="KW-0614">Plasmid</keyword>
<dbReference type="Gene3D" id="1.10.10.10">
    <property type="entry name" value="Winged helix-like DNA-binding domain superfamily/Winged helix DNA-binding domain"/>
    <property type="match status" value="1"/>
</dbReference>
<gene>
    <name evidence="4" type="primary">srlR_2</name>
    <name evidence="4" type="ORF">Mame_04759</name>
</gene>
<dbReference type="KEGG" id="mmed:Mame_04759"/>
<dbReference type="eggNOG" id="COG1349">
    <property type="taxonomic scope" value="Bacteria"/>
</dbReference>
<dbReference type="InterPro" id="IPR036390">
    <property type="entry name" value="WH_DNA-bd_sf"/>
</dbReference>
<dbReference type="Pfam" id="PF08220">
    <property type="entry name" value="HTH_DeoR"/>
    <property type="match status" value="1"/>
</dbReference>
<proteinExistence type="predicted"/>
<evidence type="ECO:0000259" key="3">
    <source>
        <dbReference type="PROSITE" id="PS51000"/>
    </source>
</evidence>
<feature type="domain" description="HTH deoR-type" evidence="3">
    <location>
        <begin position="12"/>
        <end position="67"/>
    </location>
</feature>
<protein>
    <submittedName>
        <fullName evidence="4">Glucitol operon repressor</fullName>
    </submittedName>
</protein>
<dbReference type="EMBL" id="CP020331">
    <property type="protein sequence ID" value="AQZ54051.1"/>
    <property type="molecule type" value="Genomic_DNA"/>
</dbReference>
<dbReference type="Proteomes" id="UP000191135">
    <property type="component" value="Plasmid pMM593"/>
</dbReference>
<reference evidence="4 5" key="1">
    <citation type="submission" date="2017-03" db="EMBL/GenBank/DDBJ databases">
        <title>Foreign affairs: Plasmid Transfer between Roseobacters and Rhizobia.</title>
        <authorList>
            <person name="Bartling P."/>
            <person name="Bunk B."/>
            <person name="Overmann J."/>
            <person name="Brinkmann H."/>
            <person name="Petersen J."/>
        </authorList>
    </citation>
    <scope>NUCLEOTIDE SEQUENCE [LARGE SCALE GENOMIC DNA]</scope>
    <source>
        <strain evidence="4 5">MACL11</strain>
        <plasmid evidence="5">Plasmid pmm593</plasmid>
    </source>
</reference>
<dbReference type="SUPFAM" id="SSF100950">
    <property type="entry name" value="NagB/RpiA/CoA transferase-like"/>
    <property type="match status" value="1"/>
</dbReference>
<dbReference type="InterPro" id="IPR050313">
    <property type="entry name" value="Carb_Metab_HTH_regulators"/>
</dbReference>
<dbReference type="GO" id="GO:0003700">
    <property type="term" value="F:DNA-binding transcription factor activity"/>
    <property type="evidence" value="ECO:0007669"/>
    <property type="project" value="InterPro"/>
</dbReference>
<dbReference type="PROSITE" id="PS51000">
    <property type="entry name" value="HTH_DEOR_2"/>
    <property type="match status" value="1"/>
</dbReference>
<organism evidence="4 5">
    <name type="scientific">Martelella mediterranea DSM 17316</name>
    <dbReference type="NCBI Taxonomy" id="1122214"/>
    <lineage>
        <taxon>Bacteria</taxon>
        <taxon>Pseudomonadati</taxon>
        <taxon>Pseudomonadota</taxon>
        <taxon>Alphaproteobacteria</taxon>
        <taxon>Hyphomicrobiales</taxon>
        <taxon>Aurantimonadaceae</taxon>
        <taxon>Martelella</taxon>
    </lineage>
</organism>
<dbReference type="InterPro" id="IPR037171">
    <property type="entry name" value="NagB/RpiA_transferase-like"/>
</dbReference>
<dbReference type="PANTHER" id="PTHR30363">
    <property type="entry name" value="HTH-TYPE TRANSCRIPTIONAL REGULATOR SRLR-RELATED"/>
    <property type="match status" value="1"/>
</dbReference>
<dbReference type="AlphaFoldDB" id="A0A1U9Z8M5"/>
<evidence type="ECO:0000313" key="5">
    <source>
        <dbReference type="Proteomes" id="UP000191135"/>
    </source>
</evidence>